<feature type="coiled-coil region" evidence="1">
    <location>
        <begin position="103"/>
        <end position="130"/>
    </location>
</feature>
<feature type="compositionally biased region" description="Basic and acidic residues" evidence="2">
    <location>
        <begin position="323"/>
        <end position="332"/>
    </location>
</feature>
<feature type="compositionally biased region" description="Basic residues" evidence="2">
    <location>
        <begin position="68"/>
        <end position="77"/>
    </location>
</feature>
<evidence type="ECO:0000313" key="4">
    <source>
        <dbReference type="Proteomes" id="UP001219518"/>
    </source>
</evidence>
<feature type="compositionally biased region" description="Basic and acidic residues" evidence="2">
    <location>
        <begin position="36"/>
        <end position="45"/>
    </location>
</feature>
<feature type="region of interest" description="Disordered" evidence="2">
    <location>
        <begin position="136"/>
        <end position="155"/>
    </location>
</feature>
<feature type="region of interest" description="Disordered" evidence="2">
    <location>
        <begin position="264"/>
        <end position="383"/>
    </location>
</feature>
<comment type="caution">
    <text evidence="3">The sequence shown here is derived from an EMBL/GenBank/DDBJ whole genome shotgun (WGS) entry which is preliminary data.</text>
</comment>
<sequence length="383" mass="42563">MQGAVKNPANESKNESQRSFSGKETKSASHLAQIKSTDKKIDNENKASGSFMERIRRQNTVMNVDTKKKTKSKKRRIKEMISSSEDEETMSNVSNADSAESRTQIYVTKIQKLELELKKLKRENLALKERDLERSLCSKKSPSTPNTPSISVSASSSAKRSLFNSSSANCDYADNTTISQMIVDAYEKKAPLRKDGAGKFTFLNFFMYNFMIEILIAGLFRAKTQINSGSSDKNFLDLSVEKKGKATIRDKLKEAARKFRVEADAKATRTAEVMDSSQDTDADSEMGSKRDEFHLDDGKERSEGSNDKEEDASDVTQLNLDDAEMHSPRDSQTDADDAEMGSGSCSEANSQEDDESDVASKQQDAEVLSQSSRDSVDDMDNLL</sequence>
<keyword evidence="1" id="KW-0175">Coiled coil</keyword>
<keyword evidence="4" id="KW-1185">Reference proteome</keyword>
<protein>
    <submittedName>
        <fullName evidence="3">Halomucin</fullName>
    </submittedName>
</protein>
<feature type="compositionally biased region" description="Basic and acidic residues" evidence="2">
    <location>
        <begin position="12"/>
        <end position="27"/>
    </location>
</feature>
<dbReference type="AlphaFoldDB" id="A0AAE1H9U3"/>
<gene>
    <name evidence="3" type="ORF">KUF71_006259</name>
</gene>
<dbReference type="Proteomes" id="UP001219518">
    <property type="component" value="Unassembled WGS sequence"/>
</dbReference>
<feature type="compositionally biased region" description="Low complexity" evidence="2">
    <location>
        <begin position="138"/>
        <end position="155"/>
    </location>
</feature>
<accession>A0AAE1H9U3</accession>
<feature type="region of interest" description="Disordered" evidence="2">
    <location>
        <begin position="1"/>
        <end position="50"/>
    </location>
</feature>
<reference evidence="3" key="1">
    <citation type="submission" date="2021-07" db="EMBL/GenBank/DDBJ databases">
        <authorList>
            <person name="Catto M.A."/>
            <person name="Jacobson A."/>
            <person name="Kennedy G."/>
            <person name="Labadie P."/>
            <person name="Hunt B.G."/>
            <person name="Srinivasan R."/>
        </authorList>
    </citation>
    <scope>NUCLEOTIDE SEQUENCE</scope>
    <source>
        <strain evidence="3">PL_HMW_Pooled</strain>
        <tissue evidence="3">Head</tissue>
    </source>
</reference>
<name>A0AAE1H9U3_9NEOP</name>
<reference evidence="3" key="2">
    <citation type="journal article" date="2023" name="BMC Genomics">
        <title>Pest status, molecular evolution, and epigenetic factors derived from the genome assembly of Frankliniella fusca, a thysanopteran phytovirus vector.</title>
        <authorList>
            <person name="Catto M.A."/>
            <person name="Labadie P.E."/>
            <person name="Jacobson A.L."/>
            <person name="Kennedy G.G."/>
            <person name="Srinivasan R."/>
            <person name="Hunt B.G."/>
        </authorList>
    </citation>
    <scope>NUCLEOTIDE SEQUENCE</scope>
    <source>
        <strain evidence="3">PL_HMW_Pooled</strain>
    </source>
</reference>
<feature type="compositionally biased region" description="Basic and acidic residues" evidence="2">
    <location>
        <begin position="286"/>
        <end position="307"/>
    </location>
</feature>
<proteinExistence type="predicted"/>
<dbReference type="EMBL" id="JAHWGI010000532">
    <property type="protein sequence ID" value="KAK3916485.1"/>
    <property type="molecule type" value="Genomic_DNA"/>
</dbReference>
<evidence type="ECO:0000256" key="1">
    <source>
        <dbReference type="SAM" id="Coils"/>
    </source>
</evidence>
<feature type="region of interest" description="Disordered" evidence="2">
    <location>
        <begin position="65"/>
        <end position="96"/>
    </location>
</feature>
<evidence type="ECO:0000313" key="3">
    <source>
        <dbReference type="EMBL" id="KAK3916485.1"/>
    </source>
</evidence>
<evidence type="ECO:0000256" key="2">
    <source>
        <dbReference type="SAM" id="MobiDB-lite"/>
    </source>
</evidence>
<organism evidence="3 4">
    <name type="scientific">Frankliniella fusca</name>
    <dbReference type="NCBI Taxonomy" id="407009"/>
    <lineage>
        <taxon>Eukaryota</taxon>
        <taxon>Metazoa</taxon>
        <taxon>Ecdysozoa</taxon>
        <taxon>Arthropoda</taxon>
        <taxon>Hexapoda</taxon>
        <taxon>Insecta</taxon>
        <taxon>Pterygota</taxon>
        <taxon>Neoptera</taxon>
        <taxon>Paraneoptera</taxon>
        <taxon>Thysanoptera</taxon>
        <taxon>Terebrantia</taxon>
        <taxon>Thripoidea</taxon>
        <taxon>Thripidae</taxon>
        <taxon>Frankliniella</taxon>
    </lineage>
</organism>